<evidence type="ECO:0000313" key="9">
    <source>
        <dbReference type="WBParaSite" id="HCON_00001860-00001"/>
    </source>
</evidence>
<dbReference type="Gene3D" id="2.30.30.100">
    <property type="match status" value="1"/>
</dbReference>
<evidence type="ECO:0000256" key="2">
    <source>
        <dbReference type="PROSITE-ProRule" id="PRU00846"/>
    </source>
</evidence>
<feature type="compositionally biased region" description="Basic and acidic residues" evidence="4">
    <location>
        <begin position="268"/>
        <end position="285"/>
    </location>
</feature>
<dbReference type="SUPFAM" id="SSF50182">
    <property type="entry name" value="Sm-like ribonucleoproteins"/>
    <property type="match status" value="1"/>
</dbReference>
<accession>A0A7I5E516</accession>
<dbReference type="InterPro" id="IPR025609">
    <property type="entry name" value="Lsm14-like_N"/>
</dbReference>
<dbReference type="SMART" id="SM01199">
    <property type="entry name" value="FDF"/>
    <property type="match status" value="1"/>
</dbReference>
<evidence type="ECO:0000259" key="6">
    <source>
        <dbReference type="PROSITE" id="PS51513"/>
    </source>
</evidence>
<feature type="short sequence motif" description="FFD box" evidence="2">
    <location>
        <begin position="249"/>
        <end position="265"/>
    </location>
</feature>
<dbReference type="GO" id="GO:0003729">
    <property type="term" value="F:mRNA binding"/>
    <property type="evidence" value="ECO:0007669"/>
    <property type="project" value="TreeGrafter"/>
</dbReference>
<dbReference type="AlphaFoldDB" id="A0A7I5E516"/>
<dbReference type="CDD" id="cd01736">
    <property type="entry name" value="LSm14_N"/>
    <property type="match status" value="1"/>
</dbReference>
<dbReference type="GO" id="GO:0000932">
    <property type="term" value="C:P-body"/>
    <property type="evidence" value="ECO:0007669"/>
    <property type="project" value="TreeGrafter"/>
</dbReference>
<evidence type="ECO:0000313" key="8">
    <source>
        <dbReference type="Proteomes" id="UP000025227"/>
    </source>
</evidence>
<dbReference type="PROSITE" id="PS51512">
    <property type="entry name" value="DFDF"/>
    <property type="match status" value="1"/>
</dbReference>
<dbReference type="GO" id="GO:0034063">
    <property type="term" value="P:stress granule assembly"/>
    <property type="evidence" value="ECO:0007669"/>
    <property type="project" value="TreeGrafter"/>
</dbReference>
<dbReference type="InterPro" id="IPR025761">
    <property type="entry name" value="FFD_box"/>
</dbReference>
<feature type="compositionally biased region" description="Polar residues" evidence="4">
    <location>
        <begin position="110"/>
        <end position="128"/>
    </location>
</feature>
<organism evidence="8 9">
    <name type="scientific">Haemonchus contortus</name>
    <name type="common">Barber pole worm</name>
    <dbReference type="NCBI Taxonomy" id="6289"/>
    <lineage>
        <taxon>Eukaryota</taxon>
        <taxon>Metazoa</taxon>
        <taxon>Ecdysozoa</taxon>
        <taxon>Nematoda</taxon>
        <taxon>Chromadorea</taxon>
        <taxon>Rhabditida</taxon>
        <taxon>Rhabditina</taxon>
        <taxon>Rhabditomorpha</taxon>
        <taxon>Strongyloidea</taxon>
        <taxon>Trichostrongylidae</taxon>
        <taxon>Haemonchus</taxon>
    </lineage>
</organism>
<dbReference type="OMA" id="EQFSDMF"/>
<dbReference type="InterPro" id="IPR010920">
    <property type="entry name" value="LSM_dom_sf"/>
</dbReference>
<keyword evidence="8" id="KW-1185">Reference proteome</keyword>
<feature type="compositionally biased region" description="Low complexity" evidence="4">
    <location>
        <begin position="142"/>
        <end position="160"/>
    </location>
</feature>
<proteinExistence type="inferred from homology"/>
<feature type="domain" description="FFD box profile" evidence="6">
    <location>
        <begin position="249"/>
        <end position="265"/>
    </location>
</feature>
<dbReference type="InterPro" id="IPR025762">
    <property type="entry name" value="DFDF"/>
</dbReference>
<feature type="domain" description="DFDF" evidence="5">
    <location>
        <begin position="198"/>
        <end position="234"/>
    </location>
</feature>
<dbReference type="PROSITE" id="PS51536">
    <property type="entry name" value="TFG"/>
    <property type="match status" value="1"/>
</dbReference>
<protein>
    <submittedName>
        <fullName evidence="9">Protein LSM14 A</fullName>
    </submittedName>
</protein>
<dbReference type="PANTHER" id="PTHR13586">
    <property type="entry name" value="SCD6 PROTEIN-RELATED"/>
    <property type="match status" value="1"/>
</dbReference>
<dbReference type="PROSITE" id="PS51513">
    <property type="entry name" value="FFD"/>
    <property type="match status" value="1"/>
</dbReference>
<evidence type="ECO:0000256" key="1">
    <source>
        <dbReference type="ARBA" id="ARBA00010415"/>
    </source>
</evidence>
<sequence>VITPFNCGATMSNQTPYIGSKISLISKLDIRYGILYTVDTNDSTIALAKVRSFGTEDRPTPSPVEARDDVYEYIIFKANDIKDLIVCETPKVATLAGGLPYDPAIISVSARTGSASDEQQASAGSSRSDTPHHRASPNIAQGNRAPGSGRNAGNRANRGNFVQPAHPIQQNRQFNNGYPRGGYNYGNQRPRNNQSVGVPRREKLKFDGDYDFEKANEQFQEQFSDMFKDKLKVDGEKSEEEQAEKVPEDTYDKKSSFFDRISCEALEKAEGKSGRPDWKKERETNQETFGHSAVRSLNYRRGFGQRGRARGYGRPGDGRYINTSIEATIISVVDMVTTIQTLVEEVIIEEDISRVSSSKKRSSRGVKIALLLHNVEILKAVARSFTRFLFRAGALFSP</sequence>
<reference evidence="9" key="1">
    <citation type="submission" date="2020-12" db="UniProtKB">
        <authorList>
            <consortium name="WormBaseParasite"/>
        </authorList>
    </citation>
    <scope>IDENTIFICATION</scope>
    <source>
        <strain evidence="9">MHco3</strain>
    </source>
</reference>
<feature type="short sequence motif" description="TFG box" evidence="3">
    <location>
        <begin position="273"/>
        <end position="293"/>
    </location>
</feature>
<dbReference type="InterPro" id="IPR025768">
    <property type="entry name" value="TFG_box"/>
</dbReference>
<comment type="similarity">
    <text evidence="1">Belongs to the LSM14 family.</text>
</comment>
<evidence type="ECO:0000256" key="3">
    <source>
        <dbReference type="PROSITE-ProRule" id="PRU00869"/>
    </source>
</evidence>
<dbReference type="InterPro" id="IPR019050">
    <property type="entry name" value="FDF_dom"/>
</dbReference>
<feature type="region of interest" description="Disordered" evidence="4">
    <location>
        <begin position="268"/>
        <end position="291"/>
    </location>
</feature>
<dbReference type="OrthoDB" id="21539at2759"/>
<feature type="domain" description="TFG box profile" evidence="7">
    <location>
        <begin position="273"/>
        <end position="293"/>
    </location>
</feature>
<evidence type="ECO:0000259" key="5">
    <source>
        <dbReference type="PROSITE" id="PS51512"/>
    </source>
</evidence>
<dbReference type="Proteomes" id="UP000025227">
    <property type="component" value="Unplaced"/>
</dbReference>
<dbReference type="SMART" id="SM01271">
    <property type="entry name" value="LSM14"/>
    <property type="match status" value="1"/>
</dbReference>
<feature type="region of interest" description="Disordered" evidence="4">
    <location>
        <begin position="110"/>
        <end position="195"/>
    </location>
</feature>
<name>A0A7I5E516_HAECO</name>
<evidence type="ECO:0000259" key="7">
    <source>
        <dbReference type="PROSITE" id="PS51536"/>
    </source>
</evidence>
<dbReference type="GO" id="GO:0033962">
    <property type="term" value="P:P-body assembly"/>
    <property type="evidence" value="ECO:0007669"/>
    <property type="project" value="TreeGrafter"/>
</dbReference>
<dbReference type="Pfam" id="PF09532">
    <property type="entry name" value="FDF"/>
    <property type="match status" value="1"/>
</dbReference>
<evidence type="ECO:0000256" key="4">
    <source>
        <dbReference type="SAM" id="MobiDB-lite"/>
    </source>
</evidence>
<dbReference type="PANTHER" id="PTHR13586:SF0">
    <property type="entry name" value="TRAILER HITCH, ISOFORM H"/>
    <property type="match status" value="1"/>
</dbReference>
<dbReference type="WBParaSite" id="HCON_00001860-00001">
    <property type="protein sequence ID" value="HCON_00001860-00001"/>
    <property type="gene ID" value="HCON_00001860"/>
</dbReference>
<dbReference type="Pfam" id="PF12701">
    <property type="entry name" value="LSM14"/>
    <property type="match status" value="1"/>
</dbReference>